<name>A0A1X3D896_9NEIS</name>
<accession>A0A1X3D896</accession>
<dbReference type="AlphaFoldDB" id="A0A1X3D896"/>
<keyword evidence="2" id="KW-1185">Reference proteome</keyword>
<organism evidence="1 2">
    <name type="scientific">Neisseria dentiae</name>
    <dbReference type="NCBI Taxonomy" id="194197"/>
    <lineage>
        <taxon>Bacteria</taxon>
        <taxon>Pseudomonadati</taxon>
        <taxon>Pseudomonadota</taxon>
        <taxon>Betaproteobacteria</taxon>
        <taxon>Neisseriales</taxon>
        <taxon>Neisseriaceae</taxon>
        <taxon>Neisseria</taxon>
    </lineage>
</organism>
<evidence type="ECO:0000313" key="2">
    <source>
        <dbReference type="Proteomes" id="UP000193118"/>
    </source>
</evidence>
<dbReference type="EMBL" id="MTBO01000019">
    <property type="protein sequence ID" value="OSI15952.1"/>
    <property type="molecule type" value="Genomic_DNA"/>
</dbReference>
<sequence>MDKRINRIIFGFADNIMIVWRGSFLPYQRRSITMKELKLYELKQVGGGNLLNNLLKELQRWRNLNRYGRMLPKA</sequence>
<protein>
    <submittedName>
        <fullName evidence="1">Uncharacterized protein</fullName>
    </submittedName>
</protein>
<proteinExistence type="predicted"/>
<reference evidence="2" key="1">
    <citation type="submission" date="2017-01" db="EMBL/GenBank/DDBJ databases">
        <authorList>
            <person name="Wolfgang W.J."/>
            <person name="Cole J."/>
            <person name="Wroblewski D."/>
            <person name="Mcginnis J."/>
            <person name="Musser K.A."/>
        </authorList>
    </citation>
    <scope>NUCLEOTIDE SEQUENCE [LARGE SCALE GENOMIC DNA]</scope>
    <source>
        <strain evidence="2">DSM 19151</strain>
    </source>
</reference>
<gene>
    <name evidence="1" type="ORF">BWD09_08140</name>
</gene>
<comment type="caution">
    <text evidence="1">The sequence shown here is derived from an EMBL/GenBank/DDBJ whole genome shotgun (WGS) entry which is preliminary data.</text>
</comment>
<dbReference type="Proteomes" id="UP000193118">
    <property type="component" value="Unassembled WGS sequence"/>
</dbReference>
<evidence type="ECO:0000313" key="1">
    <source>
        <dbReference type="EMBL" id="OSI15952.1"/>
    </source>
</evidence>